<dbReference type="PROSITE" id="PS50928">
    <property type="entry name" value="ABC_TM1"/>
    <property type="match status" value="1"/>
</dbReference>
<accession>A0A369KU33</accession>
<feature type="transmembrane region" description="Helical" evidence="7">
    <location>
        <begin position="207"/>
        <end position="228"/>
    </location>
</feature>
<evidence type="ECO:0000313" key="10">
    <source>
        <dbReference type="Proteomes" id="UP000253934"/>
    </source>
</evidence>
<organism evidence="9 10">
    <name type="scientific">Spirobacillus cienkowskii</name>
    <dbReference type="NCBI Taxonomy" id="495820"/>
    <lineage>
        <taxon>Bacteria</taxon>
        <taxon>Pseudomonadati</taxon>
        <taxon>Bdellovibrionota</taxon>
        <taxon>Oligoflexia</taxon>
        <taxon>Silvanigrellales</taxon>
        <taxon>Spirobacillus</taxon>
    </lineage>
</organism>
<keyword evidence="4 7" id="KW-0812">Transmembrane</keyword>
<dbReference type="EMBL" id="QOVW01000062">
    <property type="protein sequence ID" value="RDB36347.1"/>
    <property type="molecule type" value="Genomic_DNA"/>
</dbReference>
<evidence type="ECO:0000256" key="6">
    <source>
        <dbReference type="ARBA" id="ARBA00023136"/>
    </source>
</evidence>
<comment type="caution">
    <text evidence="9">The sequence shown here is derived from an EMBL/GenBank/DDBJ whole genome shotgun (WGS) entry which is preliminary data.</text>
</comment>
<feature type="transmembrane region" description="Helical" evidence="7">
    <location>
        <begin position="69"/>
        <end position="86"/>
    </location>
</feature>
<evidence type="ECO:0000256" key="2">
    <source>
        <dbReference type="ARBA" id="ARBA00022448"/>
    </source>
</evidence>
<sequence>MQKIPIGNWIEELINYIINNSENYFRIISDFINTLINYIIDKFEEIPPLILILIFLIIFYLIKKNLKNTIIIAVGFFLILNLGYWRESIETVTLVLISTFFSTIFGLPIGIFCAHRPKAYSLLKPILDLMQTVPTFVYLIPTLILFGLGIAPGIFSTIIFSMPSVIRLTYLGINKVPNSLLEVADSFGAGNWKKLWTIEIPFAKHSILTGISQCIMLSLSMTVIAALVGADGLGKSVIQALNTVNIVKGFESGLVIVIIAIILDRILYESNKKLGESV</sequence>
<protein>
    <submittedName>
        <fullName evidence="9">ABC transporter permease subunit</fullName>
    </submittedName>
</protein>
<keyword evidence="2 7" id="KW-0813">Transport</keyword>
<feature type="transmembrane region" description="Helical" evidence="7">
    <location>
        <begin position="249"/>
        <end position="268"/>
    </location>
</feature>
<proteinExistence type="inferred from homology"/>
<reference evidence="9" key="1">
    <citation type="submission" date="2018-04" db="EMBL/GenBank/DDBJ databases">
        <title>Draft genome sequence of the Candidatus Spirobacillus cienkowskii, a pathogen of freshwater Daphnia species, reconstructed from hemolymph metagenomic reads.</title>
        <authorList>
            <person name="Bresciani L."/>
            <person name="Lemos L.N."/>
            <person name="Wale N."/>
            <person name="Lin J.Y."/>
            <person name="Fernandes G.R."/>
            <person name="Duffy M.A."/>
            <person name="Rodrigues J.M."/>
        </authorList>
    </citation>
    <scope>NUCLEOTIDE SEQUENCE [LARGE SCALE GENOMIC DNA]</scope>
    <source>
        <strain evidence="9">Binning01</strain>
    </source>
</reference>
<dbReference type="SUPFAM" id="SSF161098">
    <property type="entry name" value="MetI-like"/>
    <property type="match status" value="1"/>
</dbReference>
<dbReference type="PANTHER" id="PTHR47737:SF1">
    <property type="entry name" value="GLYCINE BETAINE_PROLINE BETAINE TRANSPORT SYSTEM PERMEASE PROTEIN PROW"/>
    <property type="match status" value="1"/>
</dbReference>
<evidence type="ECO:0000256" key="3">
    <source>
        <dbReference type="ARBA" id="ARBA00022475"/>
    </source>
</evidence>
<evidence type="ECO:0000256" key="5">
    <source>
        <dbReference type="ARBA" id="ARBA00022989"/>
    </source>
</evidence>
<comment type="similarity">
    <text evidence="7">Belongs to the binding-protein-dependent transport system permease family.</text>
</comment>
<feature type="transmembrane region" description="Helical" evidence="7">
    <location>
        <begin position="92"/>
        <end position="114"/>
    </location>
</feature>
<dbReference type="GO" id="GO:0015226">
    <property type="term" value="F:carnitine transmembrane transporter activity"/>
    <property type="evidence" value="ECO:0007669"/>
    <property type="project" value="TreeGrafter"/>
</dbReference>
<dbReference type="GO" id="GO:0031460">
    <property type="term" value="P:glycine betaine transport"/>
    <property type="evidence" value="ECO:0007669"/>
    <property type="project" value="TreeGrafter"/>
</dbReference>
<keyword evidence="10" id="KW-1185">Reference proteome</keyword>
<keyword evidence="3" id="KW-1003">Cell membrane</keyword>
<dbReference type="GO" id="GO:0043190">
    <property type="term" value="C:ATP-binding cassette (ABC) transporter complex"/>
    <property type="evidence" value="ECO:0007669"/>
    <property type="project" value="TreeGrafter"/>
</dbReference>
<dbReference type="CDD" id="cd06261">
    <property type="entry name" value="TM_PBP2"/>
    <property type="match status" value="1"/>
</dbReference>
<dbReference type="Proteomes" id="UP000253934">
    <property type="component" value="Unassembled WGS sequence"/>
</dbReference>
<feature type="transmembrane region" description="Helical" evidence="7">
    <location>
        <begin position="135"/>
        <end position="160"/>
    </location>
</feature>
<evidence type="ECO:0000256" key="7">
    <source>
        <dbReference type="RuleBase" id="RU363032"/>
    </source>
</evidence>
<evidence type="ECO:0000313" key="9">
    <source>
        <dbReference type="EMBL" id="RDB36347.1"/>
    </source>
</evidence>
<keyword evidence="5 7" id="KW-1133">Transmembrane helix</keyword>
<gene>
    <name evidence="9" type="ORF">DCC88_05545</name>
</gene>
<evidence type="ECO:0000256" key="4">
    <source>
        <dbReference type="ARBA" id="ARBA00022692"/>
    </source>
</evidence>
<feature type="domain" description="ABC transmembrane type-1" evidence="8">
    <location>
        <begin position="88"/>
        <end position="267"/>
    </location>
</feature>
<name>A0A369KU33_9BACT</name>
<dbReference type="Pfam" id="PF00528">
    <property type="entry name" value="BPD_transp_1"/>
    <property type="match status" value="1"/>
</dbReference>
<dbReference type="GO" id="GO:0015871">
    <property type="term" value="P:choline transport"/>
    <property type="evidence" value="ECO:0007669"/>
    <property type="project" value="TreeGrafter"/>
</dbReference>
<dbReference type="PANTHER" id="PTHR47737">
    <property type="entry name" value="GLYCINE BETAINE/PROLINE BETAINE TRANSPORT SYSTEM PERMEASE PROTEIN PROW"/>
    <property type="match status" value="1"/>
</dbReference>
<dbReference type="GO" id="GO:0005275">
    <property type="term" value="F:amine transmembrane transporter activity"/>
    <property type="evidence" value="ECO:0007669"/>
    <property type="project" value="TreeGrafter"/>
</dbReference>
<keyword evidence="6 7" id="KW-0472">Membrane</keyword>
<comment type="subcellular location">
    <subcellularLocation>
        <location evidence="1 7">Cell membrane</location>
        <topology evidence="1 7">Multi-pass membrane protein</topology>
    </subcellularLocation>
</comment>
<feature type="transmembrane region" description="Helical" evidence="7">
    <location>
        <begin position="46"/>
        <end position="62"/>
    </location>
</feature>
<dbReference type="InterPro" id="IPR035906">
    <property type="entry name" value="MetI-like_sf"/>
</dbReference>
<dbReference type="AlphaFoldDB" id="A0A369KU33"/>
<evidence type="ECO:0000256" key="1">
    <source>
        <dbReference type="ARBA" id="ARBA00004651"/>
    </source>
</evidence>
<dbReference type="FunFam" id="1.10.3720.10:FF:000001">
    <property type="entry name" value="Glycine betaine ABC transporter, permease"/>
    <property type="match status" value="1"/>
</dbReference>
<evidence type="ECO:0000259" key="8">
    <source>
        <dbReference type="PROSITE" id="PS50928"/>
    </source>
</evidence>
<dbReference type="InterPro" id="IPR000515">
    <property type="entry name" value="MetI-like"/>
</dbReference>
<dbReference type="Gene3D" id="1.10.3720.10">
    <property type="entry name" value="MetI-like"/>
    <property type="match status" value="1"/>
</dbReference>